<dbReference type="STRING" id="1276221.SDIMI_v3c06180"/>
<dbReference type="Proteomes" id="UP000014983">
    <property type="component" value="Chromosome"/>
</dbReference>
<dbReference type="AlphaFoldDB" id="S5M2K5"/>
<dbReference type="RefSeq" id="WP_020836554.1">
    <property type="nucleotide sequence ID" value="NC_021833.1"/>
</dbReference>
<accession>S5M2K5</accession>
<keyword evidence="2" id="KW-1185">Reference proteome</keyword>
<dbReference type="eggNOG" id="COG3469">
    <property type="taxonomic scope" value="Bacteria"/>
</dbReference>
<name>S5M2K5_9MOLU</name>
<evidence type="ECO:0008006" key="3">
    <source>
        <dbReference type="Google" id="ProtNLM"/>
    </source>
</evidence>
<dbReference type="KEGG" id="sdi:SDIMI_v3c06180"/>
<dbReference type="PATRIC" id="fig|1276221.3.peg.620"/>
<proteinExistence type="predicted"/>
<organism evidence="1 2">
    <name type="scientific">Spiroplasma diminutum CUAS-1</name>
    <dbReference type="NCBI Taxonomy" id="1276221"/>
    <lineage>
        <taxon>Bacteria</taxon>
        <taxon>Bacillati</taxon>
        <taxon>Mycoplasmatota</taxon>
        <taxon>Mollicutes</taxon>
        <taxon>Entomoplasmatales</taxon>
        <taxon>Spiroplasmataceae</taxon>
        <taxon>Spiroplasma</taxon>
    </lineage>
</organism>
<dbReference type="Gene3D" id="3.20.20.80">
    <property type="entry name" value="Glycosidases"/>
    <property type="match status" value="1"/>
</dbReference>
<evidence type="ECO:0000313" key="1">
    <source>
        <dbReference type="EMBL" id="AGR42322.1"/>
    </source>
</evidence>
<dbReference type="PROSITE" id="PS51257">
    <property type="entry name" value="PROKAR_LIPOPROTEIN"/>
    <property type="match status" value="1"/>
</dbReference>
<protein>
    <recommendedName>
        <fullName evidence="3">Chitinase</fullName>
    </recommendedName>
</protein>
<dbReference type="SUPFAM" id="SSF51445">
    <property type="entry name" value="(Trans)glycosidases"/>
    <property type="match status" value="1"/>
</dbReference>
<gene>
    <name evidence="1" type="ORF">SDIMI_v3c06180</name>
</gene>
<reference evidence="1 2" key="1">
    <citation type="journal article" date="2013" name="Genome Biol. Evol.">
        <title>Comparison of metabolic capacities and inference of gene content evolution in mosquito-associated Spiroplasma diminutum and S. taiwanense.</title>
        <authorList>
            <person name="Lo W.S."/>
            <person name="Ku C."/>
            <person name="Chen L.L."/>
            <person name="Chang T.H."/>
            <person name="Kuo C.H."/>
        </authorList>
    </citation>
    <scope>NUCLEOTIDE SEQUENCE [LARGE SCALE GENOMIC DNA]</scope>
    <source>
        <strain evidence="1 2">CUAS-1</strain>
    </source>
</reference>
<dbReference type="HOGENOM" id="CLU_026709_0_0_14"/>
<dbReference type="EMBL" id="CP005076">
    <property type="protein sequence ID" value="AGR42322.1"/>
    <property type="molecule type" value="Genomic_DNA"/>
</dbReference>
<evidence type="ECO:0000313" key="2">
    <source>
        <dbReference type="Proteomes" id="UP000014983"/>
    </source>
</evidence>
<dbReference type="OrthoDB" id="388382at2"/>
<sequence>MKKLLAIIASTAFTVSITSTTVVSCTINLKDINSLRFNLDLGEMESVNQKEVIKQIAKINKITTNNPREIARLANLTLDTKSIKPKQPKISNETYADEKQEYSATINASKYSRIAKGSTEITFITTPEEIEKASNPIAQQERNLMGYWWNWGNSISIPNSETGEDYKKGLGWRDPKLEVVIKNSPYDIINISSLYTTNGENDIDGLNLADFTLDLDQENSPYDLANSKYLMDRKESTEKDNKKIIASFGGGSADRMIWKWKQKARLKNKLGSILNGFGLDGLDLAINGKTLYNRESQETISQSIKEIMIEYWLNNKDFHLSISAKNQWLLNNAISTNKPTVIPFIESLDGWFNDINYLAYNVYRPTYFVKAQDDITLTDLNGEEKSIKKGELFIPQKHEESPLYFYGNLRTLIDKKWNENSDYYYLGDKAVRISLGTKYSILRSAFEIKGENSNWTIALNALNEIKEDGKAISKNVLGFSYFGINIDQILSNEEPVKPTKFDHGTFLKDWMDKINKPNHNKTRF</sequence>
<dbReference type="InterPro" id="IPR017853">
    <property type="entry name" value="GH"/>
</dbReference>
<dbReference type="InParanoid" id="S5M2K5"/>